<dbReference type="InterPro" id="IPR039426">
    <property type="entry name" value="TonB-dep_rcpt-like"/>
</dbReference>
<dbReference type="PANTHER" id="PTHR30069">
    <property type="entry name" value="TONB-DEPENDENT OUTER MEMBRANE RECEPTOR"/>
    <property type="match status" value="1"/>
</dbReference>
<keyword evidence="9 15" id="KW-0675">Receptor</keyword>
<name>A0ABX4X134_VIBVL</name>
<dbReference type="CDD" id="cd01347">
    <property type="entry name" value="ligand_gated_channel"/>
    <property type="match status" value="1"/>
</dbReference>
<dbReference type="EMBL" id="LOSH02000001">
    <property type="protein sequence ID" value="PNM77169.1"/>
    <property type="molecule type" value="Genomic_DNA"/>
</dbReference>
<proteinExistence type="inferred from homology"/>
<comment type="caution">
    <text evidence="15">The sequence shown here is derived from an EMBL/GenBank/DDBJ whole genome shotgun (WGS) entry which is preliminary data.</text>
</comment>
<dbReference type="PROSITE" id="PS52016">
    <property type="entry name" value="TONB_DEPENDENT_REC_3"/>
    <property type="match status" value="1"/>
</dbReference>
<evidence type="ECO:0000313" key="16">
    <source>
        <dbReference type="Proteomes" id="UP000054370"/>
    </source>
</evidence>
<dbReference type="PANTHER" id="PTHR30069:SF29">
    <property type="entry name" value="HEMOGLOBIN AND HEMOGLOBIN-HAPTOGLOBIN-BINDING PROTEIN 1-RELATED"/>
    <property type="match status" value="1"/>
</dbReference>
<sequence>MAIGFGVVTSSTHKLEATVTMKQSGMIYGLALVSPFCFAVNDTVIIQGHGDESIDKVVLQEQLSQIPGGTNLIDTNALAGSQSSLAKVLNQQAGIIVQEFFGGNDQPRINIRGSGLQDNPVNRGIQLLYDGLALNQADGSFVIGLIDPEQASLISVYRGANALRYGATTLGGAINFHSKNGQNQPNQLQLEGGSFGAFKAGATLANQNQQWDSLLSIAHSQREGYRPNSAAKRGSVNVNVGYQRETWHNRTYFTWVENHFEIPFLLPKDRALADPQQVMGQGNQPMDTLLNIPRRKPFRTTEQQRLANQTVWQGEQHETQLGLYYEHLDDQFRNPLTQANSEHKNVGIDLSSGWDWSSNDYLNRQLLVFAQFNHGEMPRELASVHPVSGDLLSPFARLDLQAQNLTIGGQLRYELWSGFSTIAAVQWVHNQRTITDLMSEGILDSDFDYQVFNPKLGVVYQWDSNKRVFANLSGSSEAPNFWQLATVSANPTDPLNNHVYINDLQLQTATTLEIGGSWQQQTLQWDLAWYYSWVQDELISVVGDFAVNGKTINYQGETIHHGIEAALVHHSDSLLFEGDALASRLIYNWSHFYFADGLYQGNQIAGIPVHLIQGEWDYRPSQQWRITPNFTWQPSETYTDHANSQANRQDPYFLLGFKLGYEPNHDLSLFLEINNLTNTDYQTAYAIRGLGAPDLPTFIPGPGINAMIGVSYTW</sequence>
<keyword evidence="7 12" id="KW-0798">TonB box</keyword>
<dbReference type="InterPro" id="IPR000531">
    <property type="entry name" value="Beta-barrel_TonB"/>
</dbReference>
<comment type="subcellular location">
    <subcellularLocation>
        <location evidence="1 11">Cell outer membrane</location>
        <topology evidence="1 11">Multi-pass membrane protein</topology>
    </subcellularLocation>
</comment>
<accession>A0ABX4X134</accession>
<evidence type="ECO:0000256" key="2">
    <source>
        <dbReference type="ARBA" id="ARBA00008143"/>
    </source>
</evidence>
<feature type="domain" description="TonB-dependent receptor plug" evidence="14">
    <location>
        <begin position="65"/>
        <end position="173"/>
    </location>
</feature>
<evidence type="ECO:0000256" key="7">
    <source>
        <dbReference type="ARBA" id="ARBA00023077"/>
    </source>
</evidence>
<dbReference type="Pfam" id="PF07715">
    <property type="entry name" value="Plug"/>
    <property type="match status" value="1"/>
</dbReference>
<evidence type="ECO:0000256" key="6">
    <source>
        <dbReference type="ARBA" id="ARBA00022729"/>
    </source>
</evidence>
<dbReference type="RefSeq" id="WP_080749197.1">
    <property type="nucleotide sequence ID" value="NZ_LMXV01000012.1"/>
</dbReference>
<evidence type="ECO:0000256" key="8">
    <source>
        <dbReference type="ARBA" id="ARBA00023136"/>
    </source>
</evidence>
<gene>
    <name evidence="15" type="ORF">AL548_000940</name>
</gene>
<comment type="similarity">
    <text evidence="2">Belongs to the TonB-dependent receptor family. Hemoglobin/haptoglobin binding protein subfamily.</text>
</comment>
<keyword evidence="6" id="KW-0732">Signal</keyword>
<dbReference type="SUPFAM" id="SSF56935">
    <property type="entry name" value="Porins"/>
    <property type="match status" value="1"/>
</dbReference>
<protein>
    <submittedName>
        <fullName evidence="15">TonB-dependent receptor</fullName>
    </submittedName>
</protein>
<dbReference type="InterPro" id="IPR036942">
    <property type="entry name" value="Beta-barrel_TonB_sf"/>
</dbReference>
<organism evidence="15 16">
    <name type="scientific">Vibrio vulnificus</name>
    <dbReference type="NCBI Taxonomy" id="672"/>
    <lineage>
        <taxon>Bacteria</taxon>
        <taxon>Pseudomonadati</taxon>
        <taxon>Pseudomonadota</taxon>
        <taxon>Gammaproteobacteria</taxon>
        <taxon>Vibrionales</taxon>
        <taxon>Vibrionaceae</taxon>
        <taxon>Vibrio</taxon>
    </lineage>
</organism>
<evidence type="ECO:0000259" key="13">
    <source>
        <dbReference type="Pfam" id="PF00593"/>
    </source>
</evidence>
<dbReference type="Pfam" id="PF00593">
    <property type="entry name" value="TonB_dep_Rec_b-barrel"/>
    <property type="match status" value="1"/>
</dbReference>
<evidence type="ECO:0000259" key="14">
    <source>
        <dbReference type="Pfam" id="PF07715"/>
    </source>
</evidence>
<keyword evidence="8 11" id="KW-0472">Membrane</keyword>
<keyword evidence="5 11" id="KW-0812">Transmembrane</keyword>
<evidence type="ECO:0000256" key="3">
    <source>
        <dbReference type="ARBA" id="ARBA00022448"/>
    </source>
</evidence>
<dbReference type="InterPro" id="IPR037066">
    <property type="entry name" value="Plug_dom_sf"/>
</dbReference>
<evidence type="ECO:0000256" key="12">
    <source>
        <dbReference type="RuleBase" id="RU003357"/>
    </source>
</evidence>
<dbReference type="Proteomes" id="UP000054370">
    <property type="component" value="Unassembled WGS sequence"/>
</dbReference>
<keyword evidence="3 11" id="KW-0813">Transport</keyword>
<evidence type="ECO:0000256" key="5">
    <source>
        <dbReference type="ARBA" id="ARBA00022692"/>
    </source>
</evidence>
<dbReference type="InterPro" id="IPR012910">
    <property type="entry name" value="Plug_dom"/>
</dbReference>
<evidence type="ECO:0000256" key="10">
    <source>
        <dbReference type="ARBA" id="ARBA00023237"/>
    </source>
</evidence>
<dbReference type="Gene3D" id="2.40.170.20">
    <property type="entry name" value="TonB-dependent receptor, beta-barrel domain"/>
    <property type="match status" value="1"/>
</dbReference>
<feature type="domain" description="TonB-dependent receptor-like beta-barrel" evidence="13">
    <location>
        <begin position="225"/>
        <end position="676"/>
    </location>
</feature>
<reference evidence="15" key="1">
    <citation type="submission" date="2017-12" db="EMBL/GenBank/DDBJ databases">
        <title>FDA dAtabase for Regulatory Grade micrObial Sequences (FDA-ARGOS): Supporting development and validation of Infectious Disease Dx tests.</title>
        <authorList>
            <person name="Hoffmann M."/>
            <person name="Allard M."/>
            <person name="Evans P."/>
            <person name="Brown E."/>
            <person name="Tallon L.J."/>
            <person name="Sadzewicz L."/>
            <person name="Sengamalay N."/>
            <person name="Ott S."/>
            <person name="Godinez A."/>
            <person name="Nagaraj S."/>
            <person name="Vavikolanu K."/>
            <person name="Aluvathingal J."/>
            <person name="Nadendla S."/>
            <person name="Hobson J."/>
            <person name="Sichtig H."/>
        </authorList>
    </citation>
    <scope>NUCLEOTIDE SEQUENCE [LARGE SCALE GENOMIC DNA]</scope>
    <source>
        <strain evidence="15">FDAARGOS_118</strain>
    </source>
</reference>
<evidence type="ECO:0000256" key="9">
    <source>
        <dbReference type="ARBA" id="ARBA00023170"/>
    </source>
</evidence>
<evidence type="ECO:0000256" key="1">
    <source>
        <dbReference type="ARBA" id="ARBA00004571"/>
    </source>
</evidence>
<keyword evidence="16" id="KW-1185">Reference proteome</keyword>
<dbReference type="Gene3D" id="2.170.130.10">
    <property type="entry name" value="TonB-dependent receptor, plug domain"/>
    <property type="match status" value="1"/>
</dbReference>
<evidence type="ECO:0000256" key="11">
    <source>
        <dbReference type="PROSITE-ProRule" id="PRU01360"/>
    </source>
</evidence>
<evidence type="ECO:0000256" key="4">
    <source>
        <dbReference type="ARBA" id="ARBA00022452"/>
    </source>
</evidence>
<evidence type="ECO:0000313" key="15">
    <source>
        <dbReference type="EMBL" id="PNM77169.1"/>
    </source>
</evidence>
<keyword evidence="4 11" id="KW-1134">Transmembrane beta strand</keyword>
<keyword evidence="10 11" id="KW-0998">Cell outer membrane</keyword>